<evidence type="ECO:0000313" key="1">
    <source>
        <dbReference type="EMBL" id="WBL31437.1"/>
    </source>
</evidence>
<reference evidence="1" key="1">
    <citation type="submission" date="2022-12" db="EMBL/GenBank/DDBJ databases">
        <title>Genomic Characterization of Candidatus Phytoplasma sacchari in China.</title>
        <authorList>
            <person name="Zhang R.-Y."/>
        </authorList>
    </citation>
    <scope>NUCLEOTIDE SEQUENCE [LARGE SCALE GENOMIC DNA]</scope>
    <source>
        <strain evidence="1">SCWL1</strain>
    </source>
</reference>
<evidence type="ECO:0000313" key="2">
    <source>
        <dbReference type="Proteomes" id="UP001210120"/>
    </source>
</evidence>
<dbReference type="Proteomes" id="UP001210120">
    <property type="component" value="Chromosome"/>
</dbReference>
<sequence>MRIIPYELFKYTPDLSLQALRKEFGMYDYYLNKKKKNKAMQFFLDMDRNYFNLSFSKWIKEMQKRKHYINSFHLFYFKNNKYKLIKTNFFLIIECCIQWKIKNFSPYKLNLDWFDILNKIVKREKDLYPKFNLNTFNNSTEWYKKKFIKLNKNNNFKPKNLDIQKVFEYFKYIFL</sequence>
<gene>
    <name evidence="1" type="ORF">O7R10_02450</name>
</gene>
<proteinExistence type="predicted"/>
<protein>
    <submittedName>
        <fullName evidence="1">Uncharacterized protein</fullName>
    </submittedName>
</protein>
<dbReference type="EMBL" id="CP115156">
    <property type="protein sequence ID" value="WBL31437.1"/>
    <property type="molecule type" value="Genomic_DNA"/>
</dbReference>
<name>A0ABY7M282_9MOLU</name>
<keyword evidence="2" id="KW-1185">Reference proteome</keyword>
<accession>A0ABY7M282</accession>
<organism evidence="1 2">
    <name type="scientific">Candidatus Phytoplasma sacchari</name>
    <dbReference type="NCBI Taxonomy" id="2609813"/>
    <lineage>
        <taxon>Bacteria</taxon>
        <taxon>Bacillati</taxon>
        <taxon>Mycoplasmatota</taxon>
        <taxon>Mollicutes</taxon>
        <taxon>Acholeplasmatales</taxon>
        <taxon>Acholeplasmataceae</taxon>
        <taxon>Candidatus Phytoplasma</taxon>
        <taxon>16SrXI (Rice yellow dwarf group)</taxon>
    </lineage>
</organism>